<name>A0ABQ5PGW0_9PSED</name>
<evidence type="ECO:0000313" key="1">
    <source>
        <dbReference type="EMBL" id="GLH42754.1"/>
    </source>
</evidence>
<dbReference type="EMBL" id="BSCQ01000030">
    <property type="protein sequence ID" value="GLH42754.1"/>
    <property type="molecule type" value="Genomic_DNA"/>
</dbReference>
<reference evidence="1" key="2">
    <citation type="submission" date="2022-11" db="EMBL/GenBank/DDBJ databases">
        <title>Draft genome sequencing of Pseudomonas atacamensis RS3R1.</title>
        <authorList>
            <person name="Furuya T."/>
            <person name="Kaneko H."/>
        </authorList>
    </citation>
    <scope>NUCLEOTIDE SEQUENCE</scope>
    <source>
        <strain evidence="1">RS3R-1</strain>
    </source>
</reference>
<accession>A0ABQ5PGW0</accession>
<comment type="caution">
    <text evidence="1">The sequence shown here is derived from an EMBL/GenBank/DDBJ whole genome shotgun (WGS) entry which is preliminary data.</text>
</comment>
<organism evidence="1 2">
    <name type="scientific">Pseudomonas atacamensis</name>
    <dbReference type="NCBI Taxonomy" id="2565368"/>
    <lineage>
        <taxon>Bacteria</taxon>
        <taxon>Pseudomonadati</taxon>
        <taxon>Pseudomonadota</taxon>
        <taxon>Gammaproteobacteria</taxon>
        <taxon>Pseudomonadales</taxon>
        <taxon>Pseudomonadaceae</taxon>
        <taxon>Pseudomonas</taxon>
    </lineage>
</organism>
<sequence length="950" mass="103594">MVWWMEIMSSVDTSRNSSRNGIFAAPLSVEGIDDNDLDGYIPRDILLKGTRIVIPRPDDTGSDDQLMVFWVQNAIETTIFDQTYPVGIIDPFIYVPLTPQQMATNGVAQVYYKFWKRGGGNPDESPPRRLTIDHTALLSFAEPLAVNATLWGYWNNNTSPPLTNGGTLRIRPLDSIAQPLDVAWIVWRGYRSLNGSGPEVAEAYGRWEKTLSATDIKNGFYYVVPFQNHISSLVDDDSAIVVCQLFRGGRIIAESEKGLVKVDRVTPGKPGPFGLTSHGETIMGITFVPKKQRPVSIGISAAAGPFADIAVDTLADGFIAKSVMDSGTLTINFTRTQDELDDDSIDVKYREKGQADWTDYPMSIDLEPVADRPVGTIPLPLDAGLFAEKATSPGPTVWELMIELYKGGGGNKEDSNTLEFTVDQLAPVNTKNPPRKIRPTPVPVFVNGTPLPLRNIDRTWISSNADMNFTVNVAYFGRRPDDNLIVWLSSATQGSPRVEVYNDKVPADGKFDIPSSELLQFTNGRVNLTYRWDDWLGNLGEESVPTPILTLVLPQAPSLTKAPLVPETDPNYSEALYWENFDGGIAAIVENAFITNAETGDNVFVVVTRSDDETNFVETPKQPWANANLSFDLGYADLAKIFDGADESVGAKIHSEIERTGIPNALSPSAIITLALDIAGVTPPNPPDLDNPNLQLPVVRGMSGVDNVIAAADRDKPGTFRVTNALSDPDIEPGHTVKCYLGNSTIPFDTFTPLVPVSEFEVVIEASDMAKLTPPSDTARYTIEKTGVGKNVNKSLPQAVTVNRIPVVLPEPTIRIRRPDLRDYIECYAMTSPTSGYVLGLQIRKDALLPQGTVITAHFEAHSNAQGTALIPGTPASATYTIKGPTELDVAGVGTAAHFKAAQPKRLGPAVWGKYWYEAQGGQQSSIPIIKQLDTINNSFQYCDLTEAPV</sequence>
<reference evidence="1" key="1">
    <citation type="journal article" date="2021" name="Sci. Rep.">
        <title>An efficient direct screening system for microorganisms that activate plant immune responses based on plant-microbe interactions using cultured plant cells.</title>
        <authorList>
            <person name="Kurokawa M."/>
            <person name="Nakano M."/>
            <person name="Kitahata N."/>
            <person name="Kuchitsu K."/>
            <person name="Furuya T."/>
        </authorList>
    </citation>
    <scope>NUCLEOTIDE SEQUENCE</scope>
    <source>
        <strain evidence="1">RS3R-1</strain>
    </source>
</reference>
<dbReference type="Proteomes" id="UP001145022">
    <property type="component" value="Unassembled WGS sequence"/>
</dbReference>
<reference evidence="1" key="3">
    <citation type="journal article" date="2023" name="J. Biotechnol.">
        <title>Draft Genome Sequences of Endophytic Pseudomonas Strains, Isolated from the Interior of Brassicaceae Plants.</title>
        <authorList>
            <person name="Kaneko H."/>
            <person name="Furuya T."/>
        </authorList>
    </citation>
    <scope>NUCLEOTIDE SEQUENCE</scope>
    <source>
        <strain evidence="1">RS3R-1</strain>
    </source>
</reference>
<protein>
    <submittedName>
        <fullName evidence="1">Uncharacterized protein</fullName>
    </submittedName>
</protein>
<keyword evidence="2" id="KW-1185">Reference proteome</keyword>
<proteinExistence type="predicted"/>
<evidence type="ECO:0000313" key="2">
    <source>
        <dbReference type="Proteomes" id="UP001145022"/>
    </source>
</evidence>
<gene>
    <name evidence="1" type="ORF">RS3R1_18420</name>
</gene>